<feature type="region of interest" description="Disordered" evidence="1">
    <location>
        <begin position="1"/>
        <end position="28"/>
    </location>
</feature>
<protein>
    <submittedName>
        <fullName evidence="2">DUF3618 domain-containing protein</fullName>
    </submittedName>
</protein>
<organism evidence="2 3">
    <name type="scientific">Pendulispora albinea</name>
    <dbReference type="NCBI Taxonomy" id="2741071"/>
    <lineage>
        <taxon>Bacteria</taxon>
        <taxon>Pseudomonadati</taxon>
        <taxon>Myxococcota</taxon>
        <taxon>Myxococcia</taxon>
        <taxon>Myxococcales</taxon>
        <taxon>Sorangiineae</taxon>
        <taxon>Pendulisporaceae</taxon>
        <taxon>Pendulispora</taxon>
    </lineage>
</organism>
<sequence>MSMDKPSPTSHDKGVKELSEEIEHTRGQMSTTIQALEQRLSPAEIKAALHEGISEAKDALEKQIQVAKGALHEEIVEAKGAVKEQLHEAKEIVTKGASDAREALKKDINTAIANTKQSVRDATIGRVENIATQAGDFMNTTRDTLVDTVRQNPIPAAIAGIGIAWLLMNRSTSHHRRRNPLGGALNTAGAAVRGAAHDATDAVRSAVGHGVEAAEHLAGATGRLAHDATEATGHLVHDAADTAGHFAHDAQRSLESSMQSNPLALGAVAVIAGVAVGYSLPRTQKEDQLMGEVRDRVLGGAAHMAHDAAQTLQHVVGDVHDKAKEALGADHRTG</sequence>
<reference evidence="2 3" key="1">
    <citation type="submission" date="2021-12" db="EMBL/GenBank/DDBJ databases">
        <title>Discovery of the Pendulisporaceae a myxobacterial family with distinct sporulation behavior and unique specialized metabolism.</title>
        <authorList>
            <person name="Garcia R."/>
            <person name="Popoff A."/>
            <person name="Bader C.D."/>
            <person name="Loehr J."/>
            <person name="Walesch S."/>
            <person name="Walt C."/>
            <person name="Boldt J."/>
            <person name="Bunk B."/>
            <person name="Haeckl F.J.F.P.J."/>
            <person name="Gunesch A.P."/>
            <person name="Birkelbach J."/>
            <person name="Nuebel U."/>
            <person name="Pietschmann T."/>
            <person name="Bach T."/>
            <person name="Mueller R."/>
        </authorList>
    </citation>
    <scope>NUCLEOTIDE SEQUENCE [LARGE SCALE GENOMIC DNA]</scope>
    <source>
        <strain evidence="2 3">MSr11954</strain>
    </source>
</reference>
<dbReference type="RefSeq" id="WP_394824911.1">
    <property type="nucleotide sequence ID" value="NZ_CP089984.1"/>
</dbReference>
<evidence type="ECO:0000313" key="3">
    <source>
        <dbReference type="Proteomes" id="UP001370348"/>
    </source>
</evidence>
<evidence type="ECO:0000313" key="2">
    <source>
        <dbReference type="EMBL" id="WXB15286.1"/>
    </source>
</evidence>
<feature type="compositionally biased region" description="Basic and acidic residues" evidence="1">
    <location>
        <begin position="10"/>
        <end position="26"/>
    </location>
</feature>
<proteinExistence type="predicted"/>
<dbReference type="SUPFAM" id="SSF47162">
    <property type="entry name" value="Apolipoprotein"/>
    <property type="match status" value="1"/>
</dbReference>
<accession>A0ABZ2LZT9</accession>
<evidence type="ECO:0000256" key="1">
    <source>
        <dbReference type="SAM" id="MobiDB-lite"/>
    </source>
</evidence>
<dbReference type="InterPro" id="IPR022062">
    <property type="entry name" value="DUF3618"/>
</dbReference>
<dbReference type="EMBL" id="CP089984">
    <property type="protein sequence ID" value="WXB15286.1"/>
    <property type="molecule type" value="Genomic_DNA"/>
</dbReference>
<dbReference type="Gene3D" id="1.20.120.20">
    <property type="entry name" value="Apolipoprotein"/>
    <property type="match status" value="1"/>
</dbReference>
<dbReference type="Pfam" id="PF12277">
    <property type="entry name" value="DUF3618"/>
    <property type="match status" value="1"/>
</dbReference>
<dbReference type="Proteomes" id="UP001370348">
    <property type="component" value="Chromosome"/>
</dbReference>
<gene>
    <name evidence="2" type="ORF">LZC94_46630</name>
</gene>
<name>A0ABZ2LZT9_9BACT</name>
<keyword evidence="3" id="KW-1185">Reference proteome</keyword>